<dbReference type="EMBL" id="AGNL01002328">
    <property type="protein sequence ID" value="EJK76306.1"/>
    <property type="molecule type" value="Genomic_DNA"/>
</dbReference>
<evidence type="ECO:0000256" key="1">
    <source>
        <dbReference type="SAM" id="MobiDB-lite"/>
    </source>
</evidence>
<feature type="compositionally biased region" description="Acidic residues" evidence="1">
    <location>
        <begin position="42"/>
        <end position="60"/>
    </location>
</feature>
<feature type="region of interest" description="Disordered" evidence="1">
    <location>
        <begin position="375"/>
        <end position="494"/>
    </location>
</feature>
<dbReference type="Proteomes" id="UP000266841">
    <property type="component" value="Unassembled WGS sequence"/>
</dbReference>
<feature type="compositionally biased region" description="Basic and acidic residues" evidence="1">
    <location>
        <begin position="100"/>
        <end position="113"/>
    </location>
</feature>
<accession>K0TMK0</accession>
<dbReference type="AlphaFoldDB" id="K0TMK0"/>
<organism evidence="2 3">
    <name type="scientific">Thalassiosira oceanica</name>
    <name type="common">Marine diatom</name>
    <dbReference type="NCBI Taxonomy" id="159749"/>
    <lineage>
        <taxon>Eukaryota</taxon>
        <taxon>Sar</taxon>
        <taxon>Stramenopiles</taxon>
        <taxon>Ochrophyta</taxon>
        <taxon>Bacillariophyta</taxon>
        <taxon>Coscinodiscophyceae</taxon>
        <taxon>Thalassiosirophycidae</taxon>
        <taxon>Thalassiosirales</taxon>
        <taxon>Thalassiosiraceae</taxon>
        <taxon>Thalassiosira</taxon>
    </lineage>
</organism>
<feature type="compositionally biased region" description="Basic and acidic residues" evidence="1">
    <location>
        <begin position="380"/>
        <end position="416"/>
    </location>
</feature>
<feature type="region of interest" description="Disordered" evidence="1">
    <location>
        <begin position="188"/>
        <end position="226"/>
    </location>
</feature>
<feature type="compositionally biased region" description="Basic and acidic residues" evidence="1">
    <location>
        <begin position="423"/>
        <end position="444"/>
    </location>
</feature>
<comment type="caution">
    <text evidence="2">The sequence shown here is derived from an EMBL/GenBank/DDBJ whole genome shotgun (WGS) entry which is preliminary data.</text>
</comment>
<keyword evidence="3" id="KW-1185">Reference proteome</keyword>
<feature type="region of interest" description="Disordered" evidence="1">
    <location>
        <begin position="34"/>
        <end position="75"/>
    </location>
</feature>
<feature type="compositionally biased region" description="Basic and acidic residues" evidence="1">
    <location>
        <begin position="475"/>
        <end position="494"/>
    </location>
</feature>
<evidence type="ECO:0000313" key="3">
    <source>
        <dbReference type="Proteomes" id="UP000266841"/>
    </source>
</evidence>
<feature type="compositionally biased region" description="Basic and acidic residues" evidence="1">
    <location>
        <begin position="189"/>
        <end position="201"/>
    </location>
</feature>
<name>K0TMK0_THAOC</name>
<reference evidence="2 3" key="1">
    <citation type="journal article" date="2012" name="Genome Biol.">
        <title>Genome and low-iron response of an oceanic diatom adapted to chronic iron limitation.</title>
        <authorList>
            <person name="Lommer M."/>
            <person name="Specht M."/>
            <person name="Roy A.S."/>
            <person name="Kraemer L."/>
            <person name="Andreson R."/>
            <person name="Gutowska M.A."/>
            <person name="Wolf J."/>
            <person name="Bergner S.V."/>
            <person name="Schilhabel M.B."/>
            <person name="Klostermeier U.C."/>
            <person name="Beiko R.G."/>
            <person name="Rosenstiel P."/>
            <person name="Hippler M."/>
            <person name="Laroche J."/>
        </authorList>
    </citation>
    <scope>NUCLEOTIDE SEQUENCE [LARGE SCALE GENOMIC DNA]</scope>
    <source>
        <strain evidence="2 3">CCMP1005</strain>
    </source>
</reference>
<feature type="compositionally biased region" description="Basic residues" evidence="1">
    <location>
        <begin position="445"/>
        <end position="456"/>
    </location>
</feature>
<feature type="region of interest" description="Disordered" evidence="1">
    <location>
        <begin position="100"/>
        <end position="155"/>
    </location>
</feature>
<sequence>MMLGGCAAGDGTNVLACTAGKDADVVPLHDDNSYVRQLRGDDDSEDDMPLDDGKDVDDDSDVHLNGDKTPPCEPSVAHDTVLVVDADQDSCSPLALQSEAAKEEGLAEEEGRVDSVGSTISYESTPCRVSAKSGKTLSSQEDKPSEYVAEQPCESSEIDELAVGMTNDDAKAAYDKICSFGNIGGVSPTDDKHKKDARDADPAPAAEHCIGPSEEKRGPTNSHGNVEKDCFGDVRWVEDADNIELMYGSSEVVLVLASDADDDDYDDQAVEPDAQVVSIGAKLTRVGSKQSTQTDGTAKITLDTNDETKSRTSNSLQETVVQVSRRGTGFLESLFSCGVPCIDKKEHTLTVNEIRDTADESKNIANIAETSAVESSGTAEDIKADKTNEATVRGNDDLGMERRNDEVNPDVEKTAEETNVVAKSHDESTTPVKDDEVKTDEKVASKVKKDKRKKSRMNGMRMRVFKQLSKKKRERKPEKEASNELEIQHGRVMA</sequence>
<evidence type="ECO:0000313" key="2">
    <source>
        <dbReference type="EMBL" id="EJK76306.1"/>
    </source>
</evidence>
<proteinExistence type="predicted"/>
<protein>
    <submittedName>
        <fullName evidence="2">Uncharacterized protein</fullName>
    </submittedName>
</protein>
<gene>
    <name evidence="2" type="ORF">THAOC_01936</name>
</gene>